<reference evidence="2" key="1">
    <citation type="submission" date="2013-03" db="EMBL/GenBank/DDBJ databases">
        <title>The Genome Sequence of Anopheles dirus WRAIR2.</title>
        <authorList>
            <consortium name="The Broad Institute Genomics Platform"/>
            <person name="Neafsey D.E."/>
            <person name="Walton C."/>
            <person name="Walker B."/>
            <person name="Young S.K."/>
            <person name="Zeng Q."/>
            <person name="Gargeya S."/>
            <person name="Fitzgerald M."/>
            <person name="Haas B."/>
            <person name="Abouelleil A."/>
            <person name="Allen A.W."/>
            <person name="Alvarado L."/>
            <person name="Arachchi H.M."/>
            <person name="Berlin A.M."/>
            <person name="Chapman S.B."/>
            <person name="Gainer-Dewar J."/>
            <person name="Goldberg J."/>
            <person name="Griggs A."/>
            <person name="Gujja S."/>
            <person name="Hansen M."/>
            <person name="Howarth C."/>
            <person name="Imamovic A."/>
            <person name="Ireland A."/>
            <person name="Larimer J."/>
            <person name="McCowan C."/>
            <person name="Murphy C."/>
            <person name="Pearson M."/>
            <person name="Poon T.W."/>
            <person name="Priest M."/>
            <person name="Roberts A."/>
            <person name="Saif S."/>
            <person name="Shea T."/>
            <person name="Sisk P."/>
            <person name="Sykes S."/>
            <person name="Wortman J."/>
            <person name="Nusbaum C."/>
            <person name="Birren B."/>
        </authorList>
    </citation>
    <scope>NUCLEOTIDE SEQUENCE [LARGE SCALE GENOMIC DNA]</scope>
    <source>
        <strain evidence="2">WRAIR2</strain>
    </source>
</reference>
<organism evidence="1 2">
    <name type="scientific">Anopheles dirus</name>
    <dbReference type="NCBI Taxonomy" id="7168"/>
    <lineage>
        <taxon>Eukaryota</taxon>
        <taxon>Metazoa</taxon>
        <taxon>Ecdysozoa</taxon>
        <taxon>Arthropoda</taxon>
        <taxon>Hexapoda</taxon>
        <taxon>Insecta</taxon>
        <taxon>Pterygota</taxon>
        <taxon>Neoptera</taxon>
        <taxon>Endopterygota</taxon>
        <taxon>Diptera</taxon>
        <taxon>Nematocera</taxon>
        <taxon>Culicoidea</taxon>
        <taxon>Culicidae</taxon>
        <taxon>Anophelinae</taxon>
        <taxon>Anopheles</taxon>
    </lineage>
</organism>
<dbReference type="Proteomes" id="UP000075884">
    <property type="component" value="Unassembled WGS sequence"/>
</dbReference>
<evidence type="ECO:0000313" key="2">
    <source>
        <dbReference type="Proteomes" id="UP000075884"/>
    </source>
</evidence>
<dbReference type="VEuPathDB" id="VectorBase:ADIR014907"/>
<proteinExistence type="predicted"/>
<evidence type="ECO:0000313" key="1">
    <source>
        <dbReference type="EnsemblMetazoa" id="ADIR014907-PA"/>
    </source>
</evidence>
<name>A0A182NYL0_9DIPT</name>
<dbReference type="EnsemblMetazoa" id="ADIR014907-RA">
    <property type="protein sequence ID" value="ADIR014907-PA"/>
    <property type="gene ID" value="ADIR014907"/>
</dbReference>
<keyword evidence="2" id="KW-1185">Reference proteome</keyword>
<dbReference type="AlphaFoldDB" id="A0A182NYL0"/>
<sequence length="103" mass="11758">MRSTGFVLLTATSNGFGALLIDARLVYVSSIFCSVCRIPYFTSISAITLRIIERASHALFLDARATEKDARFVLRYLIRIICKQYFLKKQQTADIPFVCQMRL</sequence>
<accession>A0A182NYL0</accession>
<protein>
    <submittedName>
        <fullName evidence="1">Uncharacterized protein</fullName>
    </submittedName>
</protein>
<reference evidence="1" key="2">
    <citation type="submission" date="2020-05" db="UniProtKB">
        <authorList>
            <consortium name="EnsemblMetazoa"/>
        </authorList>
    </citation>
    <scope>IDENTIFICATION</scope>
    <source>
        <strain evidence="1">WRAIR2</strain>
    </source>
</reference>